<keyword evidence="2" id="KW-0269">Exonuclease</keyword>
<name>A0A1H8JZC9_9RHOB</name>
<dbReference type="PANTHER" id="PTHR14859">
    <property type="entry name" value="CALCOFLUOR WHITE HYPERSENSITIVE PROTEIN PRECURSOR"/>
    <property type="match status" value="1"/>
</dbReference>
<keyword evidence="2" id="KW-0540">Nuclease</keyword>
<dbReference type="GO" id="GO:0004527">
    <property type="term" value="F:exonuclease activity"/>
    <property type="evidence" value="ECO:0007669"/>
    <property type="project" value="UniProtKB-KW"/>
</dbReference>
<accession>A0A1H8JZC9</accession>
<reference evidence="2 3" key="1">
    <citation type="submission" date="2016-10" db="EMBL/GenBank/DDBJ databases">
        <authorList>
            <person name="de Groot N.N."/>
        </authorList>
    </citation>
    <scope>NUCLEOTIDE SEQUENCE [LARGE SCALE GENOMIC DNA]</scope>
    <source>
        <strain evidence="2 3">CGMCC 1.10836</strain>
    </source>
</reference>
<dbReference type="SUPFAM" id="SSF56219">
    <property type="entry name" value="DNase I-like"/>
    <property type="match status" value="1"/>
</dbReference>
<dbReference type="InterPro" id="IPR051916">
    <property type="entry name" value="GPI-anchor_lipid_remodeler"/>
</dbReference>
<dbReference type="PANTHER" id="PTHR14859:SF1">
    <property type="entry name" value="PGAP2-INTERACTING PROTEIN"/>
    <property type="match status" value="1"/>
</dbReference>
<protein>
    <submittedName>
        <fullName evidence="2">Metal-dependent hydrolase, endonuclease/exonuclease/phosphatase family</fullName>
    </submittedName>
</protein>
<keyword evidence="2" id="KW-0378">Hydrolase</keyword>
<dbReference type="Gene3D" id="3.60.10.10">
    <property type="entry name" value="Endonuclease/exonuclease/phosphatase"/>
    <property type="match status" value="1"/>
</dbReference>
<dbReference type="InterPro" id="IPR036691">
    <property type="entry name" value="Endo/exonu/phosph_ase_sf"/>
</dbReference>
<evidence type="ECO:0000313" key="2">
    <source>
        <dbReference type="EMBL" id="SEN86124.1"/>
    </source>
</evidence>
<dbReference type="InterPro" id="IPR005135">
    <property type="entry name" value="Endo/exonuclease/phosphatase"/>
</dbReference>
<feature type="domain" description="Endonuclease/exonuclease/phosphatase" evidence="1">
    <location>
        <begin position="4"/>
        <end position="217"/>
    </location>
</feature>
<keyword evidence="3" id="KW-1185">Reference proteome</keyword>
<sequence>MTVASWNIRAGLGRDFRRRPARTIDAIAGFDADIVVLQEADFRRHPRPTALPILQGRIGPFEVIDLTPTGVGLGWHGIAMLKRPGIRVDAIHRHDLPALEPRGVVVVDLTLRGAALRVVGVHLGLLRGNRRRQIAFIAARLAELEHRPTIIAGDYNEWRDGRGWETLPDWLQLHSPGPSFPAGRPFLHLDRLAYSRDLELTGSAVMSGPDAIIASDHRPVWARFRVLAPSWEADA</sequence>
<organism evidence="2 3">
    <name type="scientific">Pseudorhodobacter antarcticus</name>
    <dbReference type="NCBI Taxonomy" id="1077947"/>
    <lineage>
        <taxon>Bacteria</taxon>
        <taxon>Pseudomonadati</taxon>
        <taxon>Pseudomonadota</taxon>
        <taxon>Alphaproteobacteria</taxon>
        <taxon>Rhodobacterales</taxon>
        <taxon>Paracoccaceae</taxon>
        <taxon>Pseudorhodobacter</taxon>
    </lineage>
</organism>
<proteinExistence type="predicted"/>
<dbReference type="EMBL" id="FOCO01000028">
    <property type="protein sequence ID" value="SEN86124.1"/>
    <property type="molecule type" value="Genomic_DNA"/>
</dbReference>
<gene>
    <name evidence="2" type="ORF">SAMN05216227_102822</name>
</gene>
<dbReference type="RefSeq" id="WP_074818805.1">
    <property type="nucleotide sequence ID" value="NZ_FOCO01000028.1"/>
</dbReference>
<evidence type="ECO:0000313" key="3">
    <source>
        <dbReference type="Proteomes" id="UP000183002"/>
    </source>
</evidence>
<dbReference type="GO" id="GO:0004519">
    <property type="term" value="F:endonuclease activity"/>
    <property type="evidence" value="ECO:0007669"/>
    <property type="project" value="UniProtKB-KW"/>
</dbReference>
<dbReference type="AlphaFoldDB" id="A0A1H8JZC9"/>
<dbReference type="STRING" id="1077947.SAMN05216227_102822"/>
<dbReference type="Pfam" id="PF03372">
    <property type="entry name" value="Exo_endo_phos"/>
    <property type="match status" value="1"/>
</dbReference>
<keyword evidence="2" id="KW-0255">Endonuclease</keyword>
<evidence type="ECO:0000259" key="1">
    <source>
        <dbReference type="Pfam" id="PF03372"/>
    </source>
</evidence>
<dbReference type="GO" id="GO:0016020">
    <property type="term" value="C:membrane"/>
    <property type="evidence" value="ECO:0007669"/>
    <property type="project" value="GOC"/>
</dbReference>
<dbReference type="Proteomes" id="UP000183002">
    <property type="component" value="Unassembled WGS sequence"/>
</dbReference>
<dbReference type="GO" id="GO:0006506">
    <property type="term" value="P:GPI anchor biosynthetic process"/>
    <property type="evidence" value="ECO:0007669"/>
    <property type="project" value="TreeGrafter"/>
</dbReference>